<name>A0A329NUE7_9LACT</name>
<dbReference type="Proteomes" id="UP000251923">
    <property type="component" value="Unassembled WGS sequence"/>
</dbReference>
<organism evidence="1 2">
    <name type="scientific">Aerococcus urinae</name>
    <dbReference type="NCBI Taxonomy" id="1376"/>
    <lineage>
        <taxon>Bacteria</taxon>
        <taxon>Bacillati</taxon>
        <taxon>Bacillota</taxon>
        <taxon>Bacilli</taxon>
        <taxon>Lactobacillales</taxon>
        <taxon>Aerococcaceae</taxon>
        <taxon>Aerococcus</taxon>
    </lineage>
</organism>
<sequence>MLNPLCIYHGNCADGFTAAWAVHEALGEGCEFVAGVYGV</sequence>
<proteinExistence type="predicted"/>
<dbReference type="AlphaFoldDB" id="A0A329NUE7"/>
<evidence type="ECO:0000313" key="2">
    <source>
        <dbReference type="Proteomes" id="UP000251923"/>
    </source>
</evidence>
<comment type="caution">
    <text evidence="1">The sequence shown here is derived from an EMBL/GenBank/DDBJ whole genome shotgun (WGS) entry which is preliminary data.</text>
</comment>
<accession>A0A329NUE7</accession>
<dbReference type="EMBL" id="QMHM01000049">
    <property type="protein sequence ID" value="RAV76582.1"/>
    <property type="molecule type" value="Genomic_DNA"/>
</dbReference>
<protein>
    <submittedName>
        <fullName evidence="1">Phosphohydrolase</fullName>
    </submittedName>
</protein>
<evidence type="ECO:0000313" key="1">
    <source>
        <dbReference type="EMBL" id="RAV76582.1"/>
    </source>
</evidence>
<feature type="non-terminal residue" evidence="1">
    <location>
        <position position="39"/>
    </location>
</feature>
<gene>
    <name evidence="1" type="ORF">DBT54_09725</name>
</gene>
<reference evidence="1 2" key="1">
    <citation type="submission" date="2018-04" db="EMBL/GenBank/DDBJ databases">
        <title>Aerococcus urinae genomes.</title>
        <authorList>
            <person name="Hilt E."/>
            <person name="Gilbert N.M."/>
            <person name="Thomas-White K."/>
            <person name="Putonti C."/>
            <person name="Lewis A.L."/>
            <person name="Visck K.L."/>
            <person name="Wolfe A.J."/>
        </authorList>
    </citation>
    <scope>NUCLEOTIDE SEQUENCE [LARGE SCALE GENOMIC DNA]</scope>
    <source>
        <strain evidence="1 2">UMB7480</strain>
    </source>
</reference>